<keyword evidence="2 13" id="KW-0963">Cytoplasm</keyword>
<evidence type="ECO:0000256" key="5">
    <source>
        <dbReference type="ARBA" id="ARBA00022801"/>
    </source>
</evidence>
<keyword evidence="4 13" id="KW-0227">DNA damage</keyword>
<dbReference type="GO" id="GO:0016787">
    <property type="term" value="F:hydrolase activity"/>
    <property type="evidence" value="ECO:0007669"/>
    <property type="project" value="UniProtKB-KW"/>
</dbReference>
<keyword evidence="7 13" id="KW-0067">ATP-binding</keyword>
<dbReference type="RefSeq" id="WP_092610856.1">
    <property type="nucleotide sequence ID" value="NZ_FNHU01000009.1"/>
</dbReference>
<dbReference type="GO" id="GO:0006355">
    <property type="term" value="P:regulation of DNA-templated transcription"/>
    <property type="evidence" value="ECO:0007669"/>
    <property type="project" value="UniProtKB-UniRule"/>
</dbReference>
<dbReference type="GO" id="GO:0005524">
    <property type="term" value="F:ATP binding"/>
    <property type="evidence" value="ECO:0007669"/>
    <property type="project" value="UniProtKB-UniRule"/>
</dbReference>
<dbReference type="Gene3D" id="2.40.10.170">
    <property type="match status" value="1"/>
</dbReference>
<dbReference type="InterPro" id="IPR036101">
    <property type="entry name" value="CarD-like/TRCF_RID_sf"/>
</dbReference>
<evidence type="ECO:0000313" key="17">
    <source>
        <dbReference type="Proteomes" id="UP000199671"/>
    </source>
</evidence>
<dbReference type="Pfam" id="PF03461">
    <property type="entry name" value="TRCF"/>
    <property type="match status" value="1"/>
</dbReference>
<gene>
    <name evidence="13" type="primary">mfd</name>
    <name evidence="16" type="ORF">SAMN04487766_10919</name>
</gene>
<name>A0A1G9X882_9ACTO</name>
<evidence type="ECO:0000256" key="6">
    <source>
        <dbReference type="ARBA" id="ARBA00022806"/>
    </source>
</evidence>
<evidence type="ECO:0000256" key="13">
    <source>
        <dbReference type="HAMAP-Rule" id="MF_00969"/>
    </source>
</evidence>
<dbReference type="AlphaFoldDB" id="A0A1G9X882"/>
<evidence type="ECO:0000256" key="11">
    <source>
        <dbReference type="ARBA" id="ARBA00061399"/>
    </source>
</evidence>
<keyword evidence="6" id="KW-0347">Helicase</keyword>
<dbReference type="Proteomes" id="UP000199671">
    <property type="component" value="Unassembled WGS sequence"/>
</dbReference>
<dbReference type="GO" id="GO:0003678">
    <property type="term" value="F:DNA helicase activity"/>
    <property type="evidence" value="ECO:0007669"/>
    <property type="project" value="TreeGrafter"/>
</dbReference>
<accession>A0A1G9X882</accession>
<evidence type="ECO:0000256" key="12">
    <source>
        <dbReference type="ARBA" id="ARBA00070128"/>
    </source>
</evidence>
<dbReference type="PANTHER" id="PTHR47964:SF1">
    <property type="entry name" value="ATP-DEPENDENT DNA HELICASE HOMOLOG RECG, CHLOROPLASTIC"/>
    <property type="match status" value="1"/>
</dbReference>
<evidence type="ECO:0000313" key="16">
    <source>
        <dbReference type="EMBL" id="SDM92545.1"/>
    </source>
</evidence>
<dbReference type="SMART" id="SM00487">
    <property type="entry name" value="DEXDc"/>
    <property type="match status" value="1"/>
</dbReference>
<dbReference type="Gene3D" id="3.40.50.11180">
    <property type="match status" value="1"/>
</dbReference>
<dbReference type="GO" id="GO:0005737">
    <property type="term" value="C:cytoplasm"/>
    <property type="evidence" value="ECO:0007669"/>
    <property type="project" value="UniProtKB-SubCell"/>
</dbReference>
<dbReference type="Pfam" id="PF00270">
    <property type="entry name" value="DEAD"/>
    <property type="match status" value="1"/>
</dbReference>
<dbReference type="GO" id="GO:0000716">
    <property type="term" value="P:transcription-coupled nucleotide-excision repair, DNA damage recognition"/>
    <property type="evidence" value="ECO:0007669"/>
    <property type="project" value="UniProtKB-UniRule"/>
</dbReference>
<dbReference type="SMART" id="SM01058">
    <property type="entry name" value="CarD_TRCF"/>
    <property type="match status" value="1"/>
</dbReference>
<keyword evidence="8 13" id="KW-0238">DNA-binding</keyword>
<dbReference type="GO" id="GO:0003684">
    <property type="term" value="F:damaged DNA binding"/>
    <property type="evidence" value="ECO:0007669"/>
    <property type="project" value="InterPro"/>
</dbReference>
<keyword evidence="3 13" id="KW-0547">Nucleotide-binding</keyword>
<dbReference type="InterPro" id="IPR011545">
    <property type="entry name" value="DEAD/DEAH_box_helicase_dom"/>
</dbReference>
<evidence type="ECO:0000256" key="9">
    <source>
        <dbReference type="ARBA" id="ARBA00023204"/>
    </source>
</evidence>
<comment type="similarity">
    <text evidence="11 13">In the C-terminal section; belongs to the helicase family. RecG subfamily.</text>
</comment>
<dbReference type="Pfam" id="PF17757">
    <property type="entry name" value="UvrB_inter"/>
    <property type="match status" value="1"/>
</dbReference>
<dbReference type="InterPro" id="IPR005118">
    <property type="entry name" value="TRCF_C"/>
</dbReference>
<evidence type="ECO:0000256" key="2">
    <source>
        <dbReference type="ARBA" id="ARBA00022490"/>
    </source>
</evidence>
<dbReference type="Gene3D" id="3.90.1150.50">
    <property type="entry name" value="Transcription-repair-coupling factor, D7 domain"/>
    <property type="match status" value="1"/>
</dbReference>
<feature type="domain" description="Helicase C-terminal" evidence="15">
    <location>
        <begin position="867"/>
        <end position="1024"/>
    </location>
</feature>
<feature type="domain" description="Helicase ATP-binding" evidence="14">
    <location>
        <begin position="688"/>
        <end position="849"/>
    </location>
</feature>
<dbReference type="InterPro" id="IPR047112">
    <property type="entry name" value="RecG/Mfd"/>
</dbReference>
<dbReference type="SMART" id="SM00982">
    <property type="entry name" value="TRCF"/>
    <property type="match status" value="1"/>
</dbReference>
<dbReference type="EC" id="3.6.4.-" evidence="13"/>
<evidence type="ECO:0000256" key="10">
    <source>
        <dbReference type="ARBA" id="ARBA00061104"/>
    </source>
</evidence>
<dbReference type="SUPFAM" id="SSF141259">
    <property type="entry name" value="CarD-like"/>
    <property type="match status" value="1"/>
</dbReference>
<dbReference type="OrthoDB" id="9804325at2"/>
<evidence type="ECO:0000256" key="4">
    <source>
        <dbReference type="ARBA" id="ARBA00022763"/>
    </source>
</evidence>
<evidence type="ECO:0000259" key="15">
    <source>
        <dbReference type="PROSITE" id="PS51194"/>
    </source>
</evidence>
<protein>
    <recommendedName>
        <fullName evidence="12 13">Transcription-repair-coupling factor</fullName>
        <shortName evidence="13">TRCF</shortName>
        <ecNumber evidence="13">3.6.4.-</ecNumber>
    </recommendedName>
</protein>
<sequence>MRLTALLPPLLTDPAIDALVTAAGSRSRTDRSVVVAPGARPAVLAAMALGETGVARVTGAGPDASGRLPRPGAGAADDGTPLLVVTATGREADELAAALRCYLPDPDVAVFPAWETLPHERLSPRADTVATRLAVLRRLAHPEDGDPDGPDAAPDPWRGPIRVLIVPVRALLAPVVGGLGELEPIHLAAGARADLEQLAARLAEAAYTRVDMVTGRGEFAVRGGILDVFPPTQPRPVRVDFFGDEIESVSSFAVTDQRTIADLGAVTATACREVLLTEPVRERARALTGVIPAAADMLDKLAAGIPVEGMESLAPVLTERMVPLLDLVGDRLVVLAEPEKVRRRAEDLAATTEEFLAAAWTSAASGGTAPIDLSAAAFAHLAEARALALSTNRGWWSFTSLKASPDSPELPLRDPESYRGRLEAAVKDIGELARGGWSVVVATEGPGPGRRMAQLLADGGVPARIVTGLDDPADLSYREPDGVVRVTQASAGHGFVAEGLRLALVAESDLTGRAPAAARSAKTLPARRTRKSVDPLSLHPGDLVVHAQHGIGRFVELLRRDVGSGRGTGKERATREYVVIEYAPSKRGQPGDRLLVPTDALDQVTKYVGSDNPALNRMGGADWAKTKQRARKAVREIAGELVRLYAARSATTGHAFSPDTPWQAELEEAFPYTETPDQLATIDDVKADMEKTQPMDRLICGDVGYGKTEIAVRAAFKAVQDGKQVAVLVPTTLLVSQHAETFTERYAGFPVNVAQLSRFQTAATSERVLAGLADGTIDVVIGTHRLLTGQVRFKDLGLVVIDEEQRFGVEHKETLKALRTDVDVLSMSATPIPRTLEMAVTGLREMSTLSTPPEDRHPILTYVGAYETKQVSAAIRRELLRDGQVFFVHNRVEDIESVAARIADLVPEARVATAHGQMHESRLEKVIDDFWHKEIDVLVCTTIVETGLDVSNANTLIVDRADRMGLSQLHQLRGRVGRGRERAYAYFLYPADKPLTETALERLRTIATNTDLGAGMQVAMKDLEIRGAGNLLGGEQSGHIAGVGFDLYVRMVSEAVAAYKKSLKVGEGAAGAAGADAGPGEEEDVELRVDLPVDATIPEEYVPHERLRLEAYTKFAAARSQADVADVLDELTDRYGPVPEPVRRLAALARLRSLAAELGVREIVAQGKSIRFAPVSLPDSARMKVTRLYPGTVLKPATRTIVVPAPGTARMGGGAIEGEELLRWAEVLLRAVVAGQAEYETEATKYRRRR</sequence>
<dbReference type="CDD" id="cd17991">
    <property type="entry name" value="DEXHc_TRCF"/>
    <property type="match status" value="1"/>
</dbReference>
<dbReference type="SMART" id="SM00490">
    <property type="entry name" value="HELICc"/>
    <property type="match status" value="1"/>
</dbReference>
<dbReference type="InterPro" id="IPR001650">
    <property type="entry name" value="Helicase_C-like"/>
</dbReference>
<keyword evidence="9 13" id="KW-0234">DNA repair</keyword>
<dbReference type="PROSITE" id="PS51194">
    <property type="entry name" value="HELICASE_CTER"/>
    <property type="match status" value="1"/>
</dbReference>
<dbReference type="PROSITE" id="PS51192">
    <property type="entry name" value="HELICASE_ATP_BIND_1"/>
    <property type="match status" value="1"/>
</dbReference>
<comment type="similarity">
    <text evidence="10 13">In the N-terminal section; belongs to the UvrB family.</text>
</comment>
<evidence type="ECO:0000256" key="1">
    <source>
        <dbReference type="ARBA" id="ARBA00004496"/>
    </source>
</evidence>
<dbReference type="SUPFAM" id="SSF143517">
    <property type="entry name" value="TRCF domain-like"/>
    <property type="match status" value="1"/>
</dbReference>
<dbReference type="FunFam" id="3.40.50.300:FF:000300">
    <property type="entry name" value="Transcription-repair-coupling factor"/>
    <property type="match status" value="1"/>
</dbReference>
<dbReference type="Gene3D" id="3.40.50.300">
    <property type="entry name" value="P-loop containing nucleotide triphosphate hydrolases"/>
    <property type="match status" value="2"/>
</dbReference>
<comment type="subcellular location">
    <subcellularLocation>
        <location evidence="1 13">Cytoplasm</location>
    </subcellularLocation>
</comment>
<dbReference type="Pfam" id="PF00271">
    <property type="entry name" value="Helicase_C"/>
    <property type="match status" value="1"/>
</dbReference>
<dbReference type="Gene3D" id="3.30.2060.10">
    <property type="entry name" value="Penicillin-binding protein 1b domain"/>
    <property type="match status" value="1"/>
</dbReference>
<organism evidence="16 17">
    <name type="scientific">Actinomyces ruminicola</name>
    <dbReference type="NCBI Taxonomy" id="332524"/>
    <lineage>
        <taxon>Bacteria</taxon>
        <taxon>Bacillati</taxon>
        <taxon>Actinomycetota</taxon>
        <taxon>Actinomycetes</taxon>
        <taxon>Actinomycetales</taxon>
        <taxon>Actinomycetaceae</taxon>
        <taxon>Actinomyces</taxon>
    </lineage>
</organism>
<dbReference type="InterPro" id="IPR041471">
    <property type="entry name" value="UvrB_inter"/>
</dbReference>
<dbReference type="HAMAP" id="MF_00969">
    <property type="entry name" value="TRCF"/>
    <property type="match status" value="1"/>
</dbReference>
<dbReference type="InterPro" id="IPR027417">
    <property type="entry name" value="P-loop_NTPase"/>
</dbReference>
<dbReference type="InterPro" id="IPR004576">
    <property type="entry name" value="Mfd"/>
</dbReference>
<proteinExistence type="inferred from homology"/>
<dbReference type="PANTHER" id="PTHR47964">
    <property type="entry name" value="ATP-DEPENDENT DNA HELICASE HOMOLOG RECG, CHLOROPLASTIC"/>
    <property type="match status" value="1"/>
</dbReference>
<dbReference type="EMBL" id="FNHU01000009">
    <property type="protein sequence ID" value="SDM92545.1"/>
    <property type="molecule type" value="Genomic_DNA"/>
</dbReference>
<evidence type="ECO:0000259" key="14">
    <source>
        <dbReference type="PROSITE" id="PS51192"/>
    </source>
</evidence>
<dbReference type="InterPro" id="IPR014001">
    <property type="entry name" value="Helicase_ATP-bd"/>
</dbReference>
<evidence type="ECO:0000256" key="8">
    <source>
        <dbReference type="ARBA" id="ARBA00023125"/>
    </source>
</evidence>
<evidence type="ECO:0000256" key="7">
    <source>
        <dbReference type="ARBA" id="ARBA00022840"/>
    </source>
</evidence>
<comment type="function">
    <text evidence="13">Couples transcription and DNA repair by recognizing RNA polymerase (RNAP) stalled at DNA lesions. Mediates ATP-dependent release of RNAP and its truncated transcript from the DNA, and recruitment of nucleotide excision repair machinery to the damaged site.</text>
</comment>
<dbReference type="Pfam" id="PF02559">
    <property type="entry name" value="CarD_TRCF_RID"/>
    <property type="match status" value="1"/>
</dbReference>
<dbReference type="InterPro" id="IPR003711">
    <property type="entry name" value="CarD-like/TRCF_RID"/>
</dbReference>
<dbReference type="InterPro" id="IPR037235">
    <property type="entry name" value="TRCF-like_C_D7"/>
</dbReference>
<reference evidence="16 17" key="1">
    <citation type="submission" date="2016-10" db="EMBL/GenBank/DDBJ databases">
        <authorList>
            <person name="de Groot N.N."/>
        </authorList>
    </citation>
    <scope>NUCLEOTIDE SEQUENCE [LARGE SCALE GENOMIC DNA]</scope>
    <source>
        <strain evidence="16 17">KPR-7B</strain>
    </source>
</reference>
<keyword evidence="5 13" id="KW-0378">Hydrolase</keyword>
<evidence type="ECO:0000256" key="3">
    <source>
        <dbReference type="ARBA" id="ARBA00022741"/>
    </source>
</evidence>
<dbReference type="SUPFAM" id="SSF52540">
    <property type="entry name" value="P-loop containing nucleoside triphosphate hydrolases"/>
    <property type="match status" value="4"/>
</dbReference>
<dbReference type="FunFam" id="3.40.50.300:FF:000546">
    <property type="entry name" value="Transcription-repair-coupling factor"/>
    <property type="match status" value="1"/>
</dbReference>
<dbReference type="NCBIfam" id="TIGR00580">
    <property type="entry name" value="mfd"/>
    <property type="match status" value="1"/>
</dbReference>